<reference evidence="3" key="1">
    <citation type="submission" date="2012-12" db="EMBL/GenBank/DDBJ databases">
        <authorList>
            <person name="Hellsten U."/>
            <person name="Grimwood J."/>
            <person name="Chapman J.A."/>
            <person name="Shapiro H."/>
            <person name="Aerts A."/>
            <person name="Otillar R.P."/>
            <person name="Terry A.Y."/>
            <person name="Boore J.L."/>
            <person name="Simakov O."/>
            <person name="Marletaz F."/>
            <person name="Cho S.-J."/>
            <person name="Edsinger-Gonzales E."/>
            <person name="Havlak P."/>
            <person name="Kuo D.-H."/>
            <person name="Larsson T."/>
            <person name="Lv J."/>
            <person name="Arendt D."/>
            <person name="Savage R."/>
            <person name="Osoegawa K."/>
            <person name="de Jong P."/>
            <person name="Lindberg D.R."/>
            <person name="Seaver E.C."/>
            <person name="Weisblat D.A."/>
            <person name="Putnam N.H."/>
            <person name="Grigoriev I.V."/>
            <person name="Rokhsar D.S."/>
        </authorList>
    </citation>
    <scope>NUCLEOTIDE SEQUENCE</scope>
</reference>
<accession>T1EQB0</accession>
<dbReference type="KEGG" id="hro:HELRODRAFT_160482"/>
<dbReference type="EMBL" id="KB096324">
    <property type="protein sequence ID" value="ESO06318.1"/>
    <property type="molecule type" value="Genomic_DNA"/>
</dbReference>
<organism evidence="2 3">
    <name type="scientific">Helobdella robusta</name>
    <name type="common">Californian leech</name>
    <dbReference type="NCBI Taxonomy" id="6412"/>
    <lineage>
        <taxon>Eukaryota</taxon>
        <taxon>Metazoa</taxon>
        <taxon>Spiralia</taxon>
        <taxon>Lophotrochozoa</taxon>
        <taxon>Annelida</taxon>
        <taxon>Clitellata</taxon>
        <taxon>Hirudinea</taxon>
        <taxon>Rhynchobdellida</taxon>
        <taxon>Glossiphoniidae</taxon>
        <taxon>Helobdella</taxon>
    </lineage>
</organism>
<dbReference type="GeneID" id="20198760"/>
<sequence length="148" mass="17265">MVYYPVPWLSVNLCARRENEGELSTIVPLTIYYRLVKAPLSFPFHGLCFNNNLEEDWHQFWRTTQETEGTHHFAFVEWTTNDQRWVVVGVSTFHDSNLMLFTFKLFTFKSYLDVLLNGCTSHQATAKAIKVLQVQNHNAAGNNKKTYE</sequence>
<dbReference type="InParanoid" id="T1EQB0"/>
<evidence type="ECO:0000313" key="3">
    <source>
        <dbReference type="Proteomes" id="UP000015101"/>
    </source>
</evidence>
<reference evidence="2" key="3">
    <citation type="submission" date="2015-06" db="UniProtKB">
        <authorList>
            <consortium name="EnsemblMetazoa"/>
        </authorList>
    </citation>
    <scope>IDENTIFICATION</scope>
</reference>
<proteinExistence type="predicted"/>
<dbReference type="EMBL" id="AMQM01000606">
    <property type="status" value="NOT_ANNOTATED_CDS"/>
    <property type="molecule type" value="Genomic_DNA"/>
</dbReference>
<gene>
    <name evidence="2" type="primary">20198760</name>
    <name evidence="1" type="ORF">HELRODRAFT_160482</name>
</gene>
<dbReference type="EnsemblMetazoa" id="HelroT160482">
    <property type="protein sequence ID" value="HelroP160482"/>
    <property type="gene ID" value="HelroG160482"/>
</dbReference>
<name>T1EQB0_HELRO</name>
<dbReference type="HOGENOM" id="CLU_1760766_0_0_1"/>
<keyword evidence="3" id="KW-1185">Reference proteome</keyword>
<dbReference type="AlphaFoldDB" id="T1EQB0"/>
<dbReference type="RefSeq" id="XP_009015686.1">
    <property type="nucleotide sequence ID" value="XM_009017438.1"/>
</dbReference>
<dbReference type="CTD" id="20198760"/>
<reference evidence="1 3" key="2">
    <citation type="journal article" date="2013" name="Nature">
        <title>Insights into bilaterian evolution from three spiralian genomes.</title>
        <authorList>
            <person name="Simakov O."/>
            <person name="Marletaz F."/>
            <person name="Cho S.J."/>
            <person name="Edsinger-Gonzales E."/>
            <person name="Havlak P."/>
            <person name="Hellsten U."/>
            <person name="Kuo D.H."/>
            <person name="Larsson T."/>
            <person name="Lv J."/>
            <person name="Arendt D."/>
            <person name="Savage R."/>
            <person name="Osoegawa K."/>
            <person name="de Jong P."/>
            <person name="Grimwood J."/>
            <person name="Chapman J.A."/>
            <person name="Shapiro H."/>
            <person name="Aerts A."/>
            <person name="Otillar R.P."/>
            <person name="Terry A.Y."/>
            <person name="Boore J.L."/>
            <person name="Grigoriev I.V."/>
            <person name="Lindberg D.R."/>
            <person name="Seaver E.C."/>
            <person name="Weisblat D.A."/>
            <person name="Putnam N.H."/>
            <person name="Rokhsar D.S."/>
        </authorList>
    </citation>
    <scope>NUCLEOTIDE SEQUENCE</scope>
</reference>
<protein>
    <submittedName>
        <fullName evidence="1 2">Uncharacterized protein</fullName>
    </submittedName>
</protein>
<evidence type="ECO:0000313" key="1">
    <source>
        <dbReference type="EMBL" id="ESO06318.1"/>
    </source>
</evidence>
<evidence type="ECO:0000313" key="2">
    <source>
        <dbReference type="EnsemblMetazoa" id="HelroP160482"/>
    </source>
</evidence>
<dbReference type="Proteomes" id="UP000015101">
    <property type="component" value="Unassembled WGS sequence"/>
</dbReference>